<dbReference type="InterPro" id="IPR015943">
    <property type="entry name" value="WD40/YVTN_repeat-like_dom_sf"/>
</dbReference>
<protein>
    <recommendedName>
        <fullName evidence="1">RSE1/DDB1/CPSF1 first beta-propeller domain-containing protein</fullName>
    </recommendedName>
</protein>
<accession>A0AAD4IIA4</accession>
<feature type="domain" description="RSE1/DDB1/CPSF1 first beta-propeller" evidence="1">
    <location>
        <begin position="65"/>
        <end position="406"/>
    </location>
</feature>
<proteinExistence type="predicted"/>
<sequence>MAQAQGLSLIDGEWVSRPLDPYHIMANNPQDDVEMRDRTAKLSSQIPEYGILSQTVVETPLSKLILPANIRHKDLTDIVMVGEDSIQLKEIRDYGHIRHVASKTNFNGGRILSAKVFGDPRETFAAKDASLSICKDHLKHTGSKPTAEEEDNTLPPEIIVLSLSNRSLMFLWAQRTKTGATTFNHRTARLPAGSSRFDRIGTFLAIDPKCRAIAVAAHEGRFILYKTKSMEMWKRQVRESNEATSPIEEERIISIEGRIMHMDFLSSGAGHDDYHVVLLFVVVLEGRTRLTCFDWDCRQDLSRATPRTERYLVQFEDMIPSLLIPLRHSPDFLLVSDDHISVYKNILSGDPAHTVVVIDHTILQPVLPGDSKHAPKWTAWDKTPHNPEYQKEAFYVAREDGRIMYVVQGPAGTVEIDEAGVWPYRIDTAFSCLTINTSETSQQYPDLLIAGGASNDGVICKVGAWPAEYSCAVQYPGKNQFGTVGTIPNWTPLTDLVVTQLSSPRAPDERQRSSIFVANSSSPFGGISELRRGIQAVVDDSFSGINGCAGIWAVDHGSHMADIEGTMRRQHYAIFAITLPPETLVIRVVRTQPESRADFSGAWEQGSWDKFQTPSDDDPLEDDLIREEETISACPWSDRISIQITRQEVRTLLRPTLKQIESLAFDTPLLLAASRSGCPFIAIASRESGRALLEIVPIAKSGNFERSNSFQHQLAHDPTCIEILDINGSPYVFVSTFDSKILLFKYFYESTSIVLEDSWTKHPVFQNPQKLCESAAILKKGGKNVLACAMRDGTLLSSEFEVGRDSISPLSWNAIHMGAASAKITRSETDVSAAFLSCGSDFCRVRCSSSDPCCLEIDSIWFTDRNHPEYNQSPVSAIFQLPFLPKLDVFGRNLGGFLFAVAGDRLLFSQLDADVKWSSHHAPSPVTNDSKVVPRKLNVGAKPTNVLFMQKLRRVLVSTIEAKERRGPPFGERILQSSMKLLRVRDDRPTDDVEIKQELDAPEERLIVAQHPLMNAERVYSIIEWQFVNKDRKKYNLIIVGTGIQTGAAQHSGRRLIFNTGKSGSKLDLQKQSTYNEPVYGIALWDNQTTVSIVGRSLSIDRFDEDAGRWFQRGKTDLHSPGIHVSVIRPFVYVSTLQHSHLCYKVVDTTRPGTFEFVREFSDSGMRNCARHLVMDLSNAKDNRRDRLVLLTDKKSSSVTGLYQPPALTYSNASPALFEACLPRTVIRLDRGDIRPPWRRPNAADKIAGVMVDDIIGACTDGTVFSFSILSQSARLLLRLIQNLIEVKANRLGAHKHDTINPRSGDILNILINNTADNQHGEILVRDVDPRHLGQNSKRGPKHKHVDGDLLKNWLHERGDLEVLLRNKVDTEIIGLFEELALDVEQTWVVRKWGDEIDQHEIRQLCEHVKKWMSEVLMPVL</sequence>
<gene>
    <name evidence="2" type="ORF">G6011_00522</name>
</gene>
<name>A0AAD4IIA4_9PLEO</name>
<comment type="caution">
    <text evidence="2">The sequence shown here is derived from an EMBL/GenBank/DDBJ whole genome shotgun (WGS) entry which is preliminary data.</text>
</comment>
<keyword evidence="3" id="KW-1185">Reference proteome</keyword>
<dbReference type="InterPro" id="IPR018846">
    <property type="entry name" value="Beta-prop_RSE1/DDB1/CPSF1_1st"/>
</dbReference>
<evidence type="ECO:0000259" key="1">
    <source>
        <dbReference type="Pfam" id="PF10433"/>
    </source>
</evidence>
<evidence type="ECO:0000313" key="2">
    <source>
        <dbReference type="EMBL" id="KAG9195401.1"/>
    </source>
</evidence>
<dbReference type="InterPro" id="IPR050358">
    <property type="entry name" value="RSE1/DDB1/CFT1"/>
</dbReference>
<evidence type="ECO:0000313" key="3">
    <source>
        <dbReference type="Proteomes" id="UP001199106"/>
    </source>
</evidence>
<dbReference type="Proteomes" id="UP001199106">
    <property type="component" value="Unassembled WGS sequence"/>
</dbReference>
<reference evidence="2" key="1">
    <citation type="submission" date="2021-07" db="EMBL/GenBank/DDBJ databases">
        <title>Genome Resource of American Ginseng Black Spot Pathogen Alternaria panax.</title>
        <authorList>
            <person name="Qiu C."/>
            <person name="Wang W."/>
            <person name="Liu Z."/>
        </authorList>
    </citation>
    <scope>NUCLEOTIDE SEQUENCE</scope>
    <source>
        <strain evidence="2">BNCC115425</strain>
    </source>
</reference>
<dbReference type="PANTHER" id="PTHR10644">
    <property type="entry name" value="DNA REPAIR/RNA PROCESSING CPSF FAMILY"/>
    <property type="match status" value="1"/>
</dbReference>
<organism evidence="2 3">
    <name type="scientific">Alternaria panax</name>
    <dbReference type="NCBI Taxonomy" id="48097"/>
    <lineage>
        <taxon>Eukaryota</taxon>
        <taxon>Fungi</taxon>
        <taxon>Dikarya</taxon>
        <taxon>Ascomycota</taxon>
        <taxon>Pezizomycotina</taxon>
        <taxon>Dothideomycetes</taxon>
        <taxon>Pleosporomycetidae</taxon>
        <taxon>Pleosporales</taxon>
        <taxon>Pleosporineae</taxon>
        <taxon>Pleosporaceae</taxon>
        <taxon>Alternaria</taxon>
        <taxon>Alternaria sect. Panax</taxon>
    </lineage>
</organism>
<dbReference type="Pfam" id="PF10433">
    <property type="entry name" value="Beta-prop_RSE1_1st"/>
    <property type="match status" value="1"/>
</dbReference>
<dbReference type="EMBL" id="JAANER010000001">
    <property type="protein sequence ID" value="KAG9195401.1"/>
    <property type="molecule type" value="Genomic_DNA"/>
</dbReference>
<dbReference type="Gene3D" id="2.130.10.10">
    <property type="entry name" value="YVTN repeat-like/Quinoprotein amine dehydrogenase"/>
    <property type="match status" value="3"/>
</dbReference>